<dbReference type="Pfam" id="PF00391">
    <property type="entry name" value="PEP-utilizers"/>
    <property type="match status" value="1"/>
</dbReference>
<comment type="similarity">
    <text evidence="2 7">Belongs to the PEP-utilizing enzyme family.</text>
</comment>
<dbReference type="AlphaFoldDB" id="A0A8B2NRE9"/>
<feature type="binding site" evidence="9">
    <location>
        <position position="333"/>
    </location>
    <ligand>
        <name>phosphoenolpyruvate</name>
        <dbReference type="ChEBI" id="CHEBI:58702"/>
    </ligand>
</feature>
<dbReference type="GO" id="GO:0046872">
    <property type="term" value="F:metal ion binding"/>
    <property type="evidence" value="ECO:0007669"/>
    <property type="project" value="UniProtKB-KW"/>
</dbReference>
<organism evidence="14 15">
    <name type="scientific">Acuticoccus sediminis</name>
    <dbReference type="NCBI Taxonomy" id="2184697"/>
    <lineage>
        <taxon>Bacteria</taxon>
        <taxon>Pseudomonadati</taxon>
        <taxon>Pseudomonadota</taxon>
        <taxon>Alphaproteobacteria</taxon>
        <taxon>Hyphomicrobiales</taxon>
        <taxon>Amorphaceae</taxon>
        <taxon>Acuticoccus</taxon>
    </lineage>
</organism>
<dbReference type="PRINTS" id="PR01736">
    <property type="entry name" value="PHPHTRNFRASE"/>
</dbReference>
<evidence type="ECO:0000256" key="6">
    <source>
        <dbReference type="ARBA" id="ARBA00022842"/>
    </source>
</evidence>
<feature type="active site" description="Tele-phosphohistidine intermediate" evidence="8">
    <location>
        <position position="192"/>
    </location>
</feature>
<dbReference type="InterPro" id="IPR000121">
    <property type="entry name" value="PEP_util_C"/>
</dbReference>
<dbReference type="GO" id="GO:0016301">
    <property type="term" value="F:kinase activity"/>
    <property type="evidence" value="ECO:0007669"/>
    <property type="project" value="UniProtKB-KW"/>
</dbReference>
<feature type="active site" description="Proton donor" evidence="8">
    <location>
        <position position="502"/>
    </location>
</feature>
<evidence type="ECO:0000256" key="5">
    <source>
        <dbReference type="ARBA" id="ARBA00022777"/>
    </source>
</evidence>
<feature type="domain" description="PEP-utilising enzyme C-terminal" evidence="12">
    <location>
        <begin position="260"/>
        <end position="539"/>
    </location>
</feature>
<reference evidence="14 15" key="1">
    <citation type="submission" date="2018-05" db="EMBL/GenBank/DDBJ databases">
        <title>Acuticoccus sediminis sp. nov., isolated from deep-sea sediment of Indian Ocean.</title>
        <authorList>
            <person name="Liu X."/>
            <person name="Lai Q."/>
            <person name="Du Y."/>
            <person name="Sun F."/>
            <person name="Zhang X."/>
            <person name="Wang S."/>
            <person name="Shao Z."/>
        </authorList>
    </citation>
    <scope>NUCLEOTIDE SEQUENCE [LARGE SCALE GENOMIC DNA]</scope>
    <source>
        <strain evidence="14 15">PTG4-2</strain>
    </source>
</reference>
<accession>A0A8B2NRE9</accession>
<dbReference type="Gene3D" id="3.20.20.60">
    <property type="entry name" value="Phosphoenolpyruvate-binding domains"/>
    <property type="match status" value="1"/>
</dbReference>
<keyword evidence="7" id="KW-0762">Sugar transport</keyword>
<dbReference type="Pfam" id="PF05524">
    <property type="entry name" value="PEP-utilisers_N"/>
    <property type="match status" value="1"/>
</dbReference>
<dbReference type="InterPro" id="IPR050499">
    <property type="entry name" value="PEP-utilizing_PTS_enzyme"/>
</dbReference>
<comment type="subcellular location">
    <subcellularLocation>
        <location evidence="7">Cytoplasm</location>
    </subcellularLocation>
</comment>
<evidence type="ECO:0000256" key="7">
    <source>
        <dbReference type="PIRNR" id="PIRNR000732"/>
    </source>
</evidence>
<keyword evidence="7" id="KW-0598">Phosphotransferase system</keyword>
<evidence type="ECO:0000256" key="9">
    <source>
        <dbReference type="PIRSR" id="PIRSR000732-2"/>
    </source>
</evidence>
<comment type="function">
    <text evidence="7">General (non sugar-specific) component of the phosphoenolpyruvate-dependent sugar phosphotransferase system (sugar PTS). This major carbohydrate active-transport system catalyzes the phosphorylation of incoming sugar substrates concomitantly with their translocation across the cell membrane. Enzyme I transfers the phosphoryl group from phosphoenolpyruvate (PEP) to the phosphoryl carrier protein (HPr).</text>
</comment>
<dbReference type="EC" id="2.7.3.9" evidence="7"/>
<dbReference type="InterPro" id="IPR036618">
    <property type="entry name" value="PtsI_HPr-bd_sf"/>
</dbReference>
<dbReference type="GO" id="GO:0005737">
    <property type="term" value="C:cytoplasm"/>
    <property type="evidence" value="ECO:0007669"/>
    <property type="project" value="UniProtKB-SubCell"/>
</dbReference>
<evidence type="ECO:0000313" key="14">
    <source>
        <dbReference type="EMBL" id="RAI02456.1"/>
    </source>
</evidence>
<dbReference type="Pfam" id="PF02896">
    <property type="entry name" value="PEP-utilizers_C"/>
    <property type="match status" value="1"/>
</dbReference>
<dbReference type="Proteomes" id="UP000249590">
    <property type="component" value="Unassembled WGS sequence"/>
</dbReference>
<keyword evidence="15" id="KW-1185">Reference proteome</keyword>
<dbReference type="GO" id="GO:0009401">
    <property type="term" value="P:phosphoenolpyruvate-dependent sugar phosphotransferase system"/>
    <property type="evidence" value="ECO:0007669"/>
    <property type="project" value="UniProtKB-KW"/>
</dbReference>
<comment type="caution">
    <text evidence="14">The sequence shown here is derived from an EMBL/GenBank/DDBJ whole genome shotgun (WGS) entry which is preliminary data.</text>
</comment>
<evidence type="ECO:0000256" key="1">
    <source>
        <dbReference type="ARBA" id="ARBA00001946"/>
    </source>
</evidence>
<evidence type="ECO:0000313" key="15">
    <source>
        <dbReference type="Proteomes" id="UP000249590"/>
    </source>
</evidence>
<dbReference type="SUPFAM" id="SSF51621">
    <property type="entry name" value="Phosphoenolpyruvate/pyruvate domain"/>
    <property type="match status" value="1"/>
</dbReference>
<evidence type="ECO:0000259" key="13">
    <source>
        <dbReference type="Pfam" id="PF05524"/>
    </source>
</evidence>
<dbReference type="Gene3D" id="3.50.30.10">
    <property type="entry name" value="Phosphohistidine domain"/>
    <property type="match status" value="1"/>
</dbReference>
<feature type="binding site" evidence="9">
    <location>
        <position position="299"/>
    </location>
    <ligand>
        <name>phosphoenolpyruvate</name>
        <dbReference type="ChEBI" id="CHEBI:58702"/>
    </ligand>
</feature>
<feature type="domain" description="Phosphotransferase system enzyme I N-terminal" evidence="13">
    <location>
        <begin position="15"/>
        <end position="130"/>
    </location>
</feature>
<dbReference type="InterPro" id="IPR040442">
    <property type="entry name" value="Pyrv_kinase-like_dom_sf"/>
</dbReference>
<feature type="binding site" evidence="10">
    <location>
        <position position="433"/>
    </location>
    <ligand>
        <name>Mg(2+)</name>
        <dbReference type="ChEBI" id="CHEBI:18420"/>
    </ligand>
</feature>
<evidence type="ECO:0000256" key="4">
    <source>
        <dbReference type="ARBA" id="ARBA00022723"/>
    </source>
</evidence>
<gene>
    <name evidence="14" type="ORF">DLJ53_13975</name>
</gene>
<name>A0A8B2NRE9_9HYPH</name>
<keyword evidence="7" id="KW-0813">Transport</keyword>
<dbReference type="Gene3D" id="1.10.274.10">
    <property type="entry name" value="PtsI, HPr-binding domain"/>
    <property type="match status" value="1"/>
</dbReference>
<comment type="catalytic activity">
    <reaction evidence="7">
        <text>L-histidyl-[protein] + phosphoenolpyruvate = N(pros)-phospho-L-histidyl-[protein] + pyruvate</text>
        <dbReference type="Rhea" id="RHEA:23880"/>
        <dbReference type="Rhea" id="RHEA-COMP:9745"/>
        <dbReference type="Rhea" id="RHEA-COMP:9746"/>
        <dbReference type="ChEBI" id="CHEBI:15361"/>
        <dbReference type="ChEBI" id="CHEBI:29979"/>
        <dbReference type="ChEBI" id="CHEBI:58702"/>
        <dbReference type="ChEBI" id="CHEBI:64837"/>
        <dbReference type="EC" id="2.7.3.9"/>
    </reaction>
</comment>
<evidence type="ECO:0000256" key="3">
    <source>
        <dbReference type="ARBA" id="ARBA00022679"/>
    </source>
</evidence>
<evidence type="ECO:0000256" key="10">
    <source>
        <dbReference type="PIRSR" id="PIRSR000732-3"/>
    </source>
</evidence>
<dbReference type="GO" id="GO:0008965">
    <property type="term" value="F:phosphoenolpyruvate-protein phosphotransferase activity"/>
    <property type="evidence" value="ECO:0007669"/>
    <property type="project" value="UniProtKB-EC"/>
</dbReference>
<dbReference type="InterPro" id="IPR008731">
    <property type="entry name" value="PTS_EIN"/>
</dbReference>
<keyword evidence="7" id="KW-0963">Cytoplasm</keyword>
<dbReference type="PANTHER" id="PTHR46244:SF6">
    <property type="entry name" value="PHOSPHOENOLPYRUVATE-PROTEIN PHOSPHOTRANSFERASE"/>
    <property type="match status" value="1"/>
</dbReference>
<feature type="binding site" evidence="9">
    <location>
        <position position="465"/>
    </location>
    <ligand>
        <name>phosphoenolpyruvate</name>
        <dbReference type="ChEBI" id="CHEBI:58702"/>
    </ligand>
</feature>
<dbReference type="SUPFAM" id="SSF52009">
    <property type="entry name" value="Phosphohistidine domain"/>
    <property type="match status" value="1"/>
</dbReference>
<evidence type="ECO:0000256" key="2">
    <source>
        <dbReference type="ARBA" id="ARBA00007837"/>
    </source>
</evidence>
<feature type="binding site" evidence="10">
    <location>
        <position position="455"/>
    </location>
    <ligand>
        <name>Mg(2+)</name>
        <dbReference type="ChEBI" id="CHEBI:18420"/>
    </ligand>
</feature>
<dbReference type="InterPro" id="IPR024692">
    <property type="entry name" value="PTS_EI"/>
</dbReference>
<keyword evidence="14" id="KW-0670">Pyruvate</keyword>
<dbReference type="EMBL" id="QHHQ01000002">
    <property type="protein sequence ID" value="RAI02456.1"/>
    <property type="molecule type" value="Genomic_DNA"/>
</dbReference>
<dbReference type="InterPro" id="IPR008279">
    <property type="entry name" value="PEP-util_enz_mobile_dom"/>
</dbReference>
<evidence type="ECO:0000259" key="12">
    <source>
        <dbReference type="Pfam" id="PF02896"/>
    </source>
</evidence>
<dbReference type="SUPFAM" id="SSF47831">
    <property type="entry name" value="Enzyme I of the PEP:sugar phosphotransferase system HPr-binding (sub)domain"/>
    <property type="match status" value="1"/>
</dbReference>
<feature type="binding site" evidence="9">
    <location>
        <begin position="454"/>
        <end position="455"/>
    </location>
    <ligand>
        <name>phosphoenolpyruvate</name>
        <dbReference type="ChEBI" id="CHEBI:58702"/>
    </ligand>
</feature>
<sequence length="551" mass="55460">MPSETAEAVREAVHRGTAVCGGVAIGPLHVLRGVAVARREAAATPQEEVGAFRAALAAATAALEAVLAAEDELAGDILEFQAALLDDPDLIEPIAATIALGTPAHDAWAAAMDTEIAAYREDGDPVLSARADDLADLRTRVLLALSGGEGGGGTTPAGAIILAVEMTPSSFLALDHARIAGVATTGGSPTSHVSILAKARGVNLVVGLDTVPDETLEGATAILDASDGTLVTNPAPVTLGEAEARRAAGAAARSAADARAADPAVTADGVPVKVMVNIDDPALLDLIGPAICDGVGLTRTEFLFADGAPDEDTQFTFYARLLAWADGRPVTIRTLDAGGDKPIPGVTFDGEANPFLGVRGVRLSLGRPDLLRTQLRALARAAATTPVPLKVMVPMVTVPDELERVRALLAEAVAALEAAGTPCATPILGTMIEVPAAALTAGTFDAGFYSIGSNDLIQYATASARDNPAVASLADPLNPAVLELIARTVAAGAARGVEVSLCGDMASSPALAGALLATGLRVFSAAPAEVGAVKQAIRASVSNAPEDGGDA</sequence>
<dbReference type="PANTHER" id="PTHR46244">
    <property type="entry name" value="PHOSPHOENOLPYRUVATE-PROTEIN PHOSPHOTRANSFERASE"/>
    <property type="match status" value="1"/>
</dbReference>
<keyword evidence="6 7" id="KW-0460">Magnesium</keyword>
<protein>
    <recommendedName>
        <fullName evidence="7">Phosphoenolpyruvate-protein phosphotransferase</fullName>
        <ecNumber evidence="7">2.7.3.9</ecNumber>
    </recommendedName>
    <alternativeName>
        <fullName evidence="7">Phosphotransferase system, enzyme I</fullName>
    </alternativeName>
</protein>
<dbReference type="InterPro" id="IPR036637">
    <property type="entry name" value="Phosphohistidine_dom_sf"/>
</dbReference>
<evidence type="ECO:0000259" key="11">
    <source>
        <dbReference type="Pfam" id="PF00391"/>
    </source>
</evidence>
<dbReference type="RefSeq" id="WP_111346081.1">
    <property type="nucleotide sequence ID" value="NZ_QHHQ01000002.1"/>
</dbReference>
<dbReference type="OrthoDB" id="9765468at2"/>
<keyword evidence="4 7" id="KW-0479">Metal-binding</keyword>
<comment type="cofactor">
    <cofactor evidence="1 7 10">
        <name>Mg(2+)</name>
        <dbReference type="ChEBI" id="CHEBI:18420"/>
    </cofactor>
</comment>
<dbReference type="InterPro" id="IPR015813">
    <property type="entry name" value="Pyrv/PenolPyrv_kinase-like_dom"/>
</dbReference>
<dbReference type="PIRSF" id="PIRSF000732">
    <property type="entry name" value="PTS_enzyme_I"/>
    <property type="match status" value="1"/>
</dbReference>
<keyword evidence="3 7" id="KW-0808">Transferase</keyword>
<evidence type="ECO:0000256" key="8">
    <source>
        <dbReference type="PIRSR" id="PIRSR000732-1"/>
    </source>
</evidence>
<keyword evidence="5 7" id="KW-0418">Kinase</keyword>
<feature type="domain" description="PEP-utilising enzyme mobile" evidence="11">
    <location>
        <begin position="156"/>
        <end position="228"/>
    </location>
</feature>
<proteinExistence type="inferred from homology"/>